<dbReference type="GO" id="GO:0005975">
    <property type="term" value="P:carbohydrate metabolic process"/>
    <property type="evidence" value="ECO:0007669"/>
    <property type="project" value="InterPro"/>
</dbReference>
<dbReference type="Proteomes" id="UP001215598">
    <property type="component" value="Unassembled WGS sequence"/>
</dbReference>
<protein>
    <submittedName>
        <fullName evidence="1">Uncharacterized protein</fullName>
    </submittedName>
</protein>
<evidence type="ECO:0000313" key="1">
    <source>
        <dbReference type="EMBL" id="KAJ7737340.1"/>
    </source>
</evidence>
<keyword evidence="2" id="KW-1185">Reference proteome</keyword>
<sequence length="238" mass="26456">MDAGDARVNSLATGLSALLFEATRNETYFARAMDSFIFVKNHLMMLDDLFRIYDWVDSTDCTDENAQSPDNYGAFIEGLAILYSVRGEESVQTMLNRAISVAILQAKWQEWTGIIAYTKEKEENIGSVALVRGLSAAYERNSTSAELHELIAPYLTVQVCALSVKHAAILEDRPCSSTRLRNCPDFQARTCTPHNGLVPRPPPSRAEAKRPLWACCLLLSPFRPAIGTLHARSSRLES</sequence>
<accession>A0AAD7MXW1</accession>
<dbReference type="InterPro" id="IPR008928">
    <property type="entry name" value="6-hairpin_glycosidase_sf"/>
</dbReference>
<proteinExistence type="predicted"/>
<dbReference type="Pfam" id="PF03663">
    <property type="entry name" value="Glyco_hydro_76"/>
    <property type="match status" value="1"/>
</dbReference>
<comment type="caution">
    <text evidence="1">The sequence shown here is derived from an EMBL/GenBank/DDBJ whole genome shotgun (WGS) entry which is preliminary data.</text>
</comment>
<dbReference type="SUPFAM" id="SSF48208">
    <property type="entry name" value="Six-hairpin glycosidases"/>
    <property type="match status" value="1"/>
</dbReference>
<name>A0AAD7MXW1_9AGAR</name>
<dbReference type="InterPro" id="IPR005198">
    <property type="entry name" value="Glyco_hydro_76"/>
</dbReference>
<dbReference type="Gene3D" id="1.50.10.20">
    <property type="match status" value="1"/>
</dbReference>
<reference evidence="1" key="1">
    <citation type="submission" date="2023-03" db="EMBL/GenBank/DDBJ databases">
        <title>Massive genome expansion in bonnet fungi (Mycena s.s.) driven by repeated elements and novel gene families across ecological guilds.</title>
        <authorList>
            <consortium name="Lawrence Berkeley National Laboratory"/>
            <person name="Harder C.B."/>
            <person name="Miyauchi S."/>
            <person name="Viragh M."/>
            <person name="Kuo A."/>
            <person name="Thoen E."/>
            <person name="Andreopoulos B."/>
            <person name="Lu D."/>
            <person name="Skrede I."/>
            <person name="Drula E."/>
            <person name="Henrissat B."/>
            <person name="Morin E."/>
            <person name="Kohler A."/>
            <person name="Barry K."/>
            <person name="LaButti K."/>
            <person name="Morin E."/>
            <person name="Salamov A."/>
            <person name="Lipzen A."/>
            <person name="Mereny Z."/>
            <person name="Hegedus B."/>
            <person name="Baldrian P."/>
            <person name="Stursova M."/>
            <person name="Weitz H."/>
            <person name="Taylor A."/>
            <person name="Grigoriev I.V."/>
            <person name="Nagy L.G."/>
            <person name="Martin F."/>
            <person name="Kauserud H."/>
        </authorList>
    </citation>
    <scope>NUCLEOTIDE SEQUENCE</scope>
    <source>
        <strain evidence="1">CBHHK182m</strain>
    </source>
</reference>
<gene>
    <name evidence="1" type="ORF">B0H16DRAFT_106351</name>
</gene>
<dbReference type="EMBL" id="JARKIB010000117">
    <property type="protein sequence ID" value="KAJ7737340.1"/>
    <property type="molecule type" value="Genomic_DNA"/>
</dbReference>
<evidence type="ECO:0000313" key="2">
    <source>
        <dbReference type="Proteomes" id="UP001215598"/>
    </source>
</evidence>
<dbReference type="AlphaFoldDB" id="A0AAD7MXW1"/>
<organism evidence="1 2">
    <name type="scientific">Mycena metata</name>
    <dbReference type="NCBI Taxonomy" id="1033252"/>
    <lineage>
        <taxon>Eukaryota</taxon>
        <taxon>Fungi</taxon>
        <taxon>Dikarya</taxon>
        <taxon>Basidiomycota</taxon>
        <taxon>Agaricomycotina</taxon>
        <taxon>Agaricomycetes</taxon>
        <taxon>Agaricomycetidae</taxon>
        <taxon>Agaricales</taxon>
        <taxon>Marasmiineae</taxon>
        <taxon>Mycenaceae</taxon>
        <taxon>Mycena</taxon>
    </lineage>
</organism>